<evidence type="ECO:0000313" key="3">
    <source>
        <dbReference type="EMBL" id="ADD27356.1"/>
    </source>
</evidence>
<dbReference type="GO" id="GO:0003677">
    <property type="term" value="F:DNA binding"/>
    <property type="evidence" value="ECO:0007669"/>
    <property type="project" value="InterPro"/>
</dbReference>
<dbReference type="SUPFAM" id="SSF56349">
    <property type="entry name" value="DNA breaking-rejoining enzymes"/>
    <property type="match status" value="1"/>
</dbReference>
<dbReference type="Proteomes" id="UP000013026">
    <property type="component" value="Chromosome"/>
</dbReference>
<dbReference type="STRING" id="504728.K649_02565"/>
<dbReference type="InterPro" id="IPR011010">
    <property type="entry name" value="DNA_brk_join_enz"/>
</dbReference>
<dbReference type="EMBL" id="CP001743">
    <property type="protein sequence ID" value="ADD27356.1"/>
    <property type="molecule type" value="Genomic_DNA"/>
</dbReference>
<organism evidence="4 6">
    <name type="scientific">Meiothermus ruber (strain ATCC 35948 / DSM 1279 / VKM B-1258 / 21)</name>
    <name type="common">Thermus ruber</name>
    <dbReference type="NCBI Taxonomy" id="504728"/>
    <lineage>
        <taxon>Bacteria</taxon>
        <taxon>Thermotogati</taxon>
        <taxon>Deinococcota</taxon>
        <taxon>Deinococci</taxon>
        <taxon>Thermales</taxon>
        <taxon>Thermaceae</taxon>
        <taxon>Meiothermus</taxon>
    </lineage>
</organism>
<dbReference type="eggNOG" id="COG0582">
    <property type="taxonomic scope" value="Bacteria"/>
</dbReference>
<dbReference type="PANTHER" id="PTHR30349:SF81">
    <property type="entry name" value="TYROSINE RECOMBINASE XERC"/>
    <property type="match status" value="1"/>
</dbReference>
<dbReference type="PANTHER" id="PTHR30349">
    <property type="entry name" value="PHAGE INTEGRASE-RELATED"/>
    <property type="match status" value="1"/>
</dbReference>
<evidence type="ECO:0000259" key="2">
    <source>
        <dbReference type="PROSITE" id="PS51898"/>
    </source>
</evidence>
<proteinExistence type="predicted"/>
<keyword evidence="1" id="KW-0233">DNA recombination</keyword>
<reference evidence="3 5" key="1">
    <citation type="journal article" date="2010" name="Stand. Genomic Sci.">
        <title>Complete genome sequence of Meiothermus ruber type strain (21).</title>
        <authorList>
            <person name="Tindall B.J."/>
            <person name="Sikorski J."/>
            <person name="Lucas S."/>
            <person name="Goltsman E."/>
            <person name="Copeland A."/>
            <person name="Glavina Del Rio T."/>
            <person name="Nolan M."/>
            <person name="Tice H."/>
            <person name="Cheng J.F."/>
            <person name="Han C."/>
            <person name="Pitluck S."/>
            <person name="Liolios K."/>
            <person name="Ivanova N."/>
            <person name="Mavromatis K."/>
            <person name="Ovchinnikova G."/>
            <person name="Pati A."/>
            <person name="Fahnrich R."/>
            <person name="Goodwin L."/>
            <person name="Chen A."/>
            <person name="Palaniappan K."/>
            <person name="Land M."/>
            <person name="Hauser L."/>
            <person name="Chang Y.J."/>
            <person name="Jeffries C.D."/>
            <person name="Rohde M."/>
            <person name="Goker M."/>
            <person name="Woyke T."/>
            <person name="Bristow J."/>
            <person name="Eisen J.A."/>
            <person name="Markowitz V."/>
            <person name="Hugenholtz P."/>
            <person name="Kyrpides N.C."/>
            <person name="Klenk H.P."/>
            <person name="Lapidus A."/>
        </authorList>
    </citation>
    <scope>NUCLEOTIDE SEQUENCE [LARGE SCALE GENOMIC DNA]</scope>
    <source>
        <strain evidence="5">ATCC 35948 / DSM 1279 / VKM B-1258 / 21</strain>
        <strain evidence="3">DSM 1279</strain>
    </source>
</reference>
<dbReference type="EMBL" id="CP005385">
    <property type="protein sequence ID" value="AGK03815.1"/>
    <property type="molecule type" value="Genomic_DNA"/>
</dbReference>
<dbReference type="PATRIC" id="fig|504728.9.peg.531"/>
<evidence type="ECO:0000313" key="6">
    <source>
        <dbReference type="Proteomes" id="UP000013026"/>
    </source>
</evidence>
<dbReference type="InterPro" id="IPR002104">
    <property type="entry name" value="Integrase_catalytic"/>
</dbReference>
<accession>D3PNG5</accession>
<evidence type="ECO:0000256" key="1">
    <source>
        <dbReference type="ARBA" id="ARBA00023172"/>
    </source>
</evidence>
<dbReference type="Pfam" id="PF00589">
    <property type="entry name" value="Phage_integrase"/>
    <property type="match status" value="1"/>
</dbReference>
<dbReference type="InterPro" id="IPR013762">
    <property type="entry name" value="Integrase-like_cat_sf"/>
</dbReference>
<evidence type="ECO:0000313" key="5">
    <source>
        <dbReference type="Proteomes" id="UP000006655"/>
    </source>
</evidence>
<reference evidence="4" key="2">
    <citation type="submission" date="2013-04" db="EMBL/GenBank/DDBJ databases">
        <title>Non-Hybrid, Finished Microbial Genome Assemblies from Long-Read SMRT Sequencing Data.</title>
        <authorList>
            <person name="Klammer A."/>
            <person name="Drake J."/>
            <person name="Heiner C."/>
            <person name="Clum A."/>
            <person name="Copeland A."/>
            <person name="Huddleston J."/>
            <person name="Eichler E."/>
            <person name="Turner S.W."/>
        </authorList>
    </citation>
    <scope>NUCLEOTIDE SEQUENCE</scope>
    <source>
        <strain evidence="4">DSM 1279</strain>
    </source>
</reference>
<protein>
    <submittedName>
        <fullName evidence="4">Integrase family protein</fullName>
    </submittedName>
</protein>
<keyword evidence="5" id="KW-1185">Reference proteome</keyword>
<dbReference type="InterPro" id="IPR050090">
    <property type="entry name" value="Tyrosine_recombinase_XerCD"/>
</dbReference>
<dbReference type="GO" id="GO:0015074">
    <property type="term" value="P:DNA integration"/>
    <property type="evidence" value="ECO:0007669"/>
    <property type="project" value="InterPro"/>
</dbReference>
<dbReference type="KEGG" id="mrb:Mrub_0585"/>
<gene>
    <name evidence="3" type="ordered locus">Mrub_0585</name>
    <name evidence="4" type="ORF">K649_02565</name>
</gene>
<dbReference type="AlphaFoldDB" id="D3PNG5"/>
<dbReference type="Proteomes" id="UP000006655">
    <property type="component" value="Chromosome"/>
</dbReference>
<dbReference type="RefSeq" id="WP_013012875.1">
    <property type="nucleotide sequence ID" value="NC_013946.1"/>
</dbReference>
<name>D3PNG5_MEIRD</name>
<dbReference type="OrthoDB" id="9801717at2"/>
<feature type="domain" description="Tyr recombinase" evidence="2">
    <location>
        <begin position="65"/>
        <end position="243"/>
    </location>
</feature>
<dbReference type="GO" id="GO:0006310">
    <property type="term" value="P:DNA recombination"/>
    <property type="evidence" value="ECO:0007669"/>
    <property type="project" value="UniProtKB-KW"/>
</dbReference>
<sequence length="251" mass="28928">MESATPLKLAEVRGKKTKANSELDAVIRETARLWRKAHLDYDQSKYVVERVRRMLELAPPPARRRVVERLSPEAVSRLLEAAYRLNPRKPVYGLMLKTLFYTGCRVSEFVFLRAQDLHLDGEAPHLYVHKAKKDSVRYVPILPALAQELRVHLAGRTRGYLFESNRHQRYSPRAVQKLIQAAAKEAGLERRVYPHLLRHSVAQILLDRGMPLEQLQKFLGHRDLKTTQIYAESSLEQVGESYRRVLGGRSS</sequence>
<dbReference type="PROSITE" id="PS51898">
    <property type="entry name" value="TYR_RECOMBINASE"/>
    <property type="match status" value="1"/>
</dbReference>
<dbReference type="KEGG" id="mre:K649_02565"/>
<reference evidence="4 6" key="3">
    <citation type="submission" date="2013-04" db="EMBL/GenBank/DDBJ databases">
        <authorList>
            <person name="Chin J."/>
            <person name="Alexander D.H."/>
            <person name="Marks P."/>
            <person name="Korlach J."/>
            <person name="Clum A."/>
            <person name="Copeland A."/>
        </authorList>
    </citation>
    <scope>NUCLEOTIDE SEQUENCE [LARGE SCALE GENOMIC DNA]</scope>
    <source>
        <strain evidence="6">ATCC 35948 / DSM 1279 / VKM B-1258 / 21</strain>
        <strain evidence="4">DSM 1279</strain>
    </source>
</reference>
<dbReference type="Gene3D" id="1.10.443.10">
    <property type="entry name" value="Intergrase catalytic core"/>
    <property type="match status" value="1"/>
</dbReference>
<evidence type="ECO:0000313" key="4">
    <source>
        <dbReference type="EMBL" id="AGK03815.1"/>
    </source>
</evidence>